<evidence type="ECO:0000256" key="1">
    <source>
        <dbReference type="SAM" id="MobiDB-lite"/>
    </source>
</evidence>
<dbReference type="AlphaFoldDB" id="A0A6G1D4Q9"/>
<evidence type="ECO:0000313" key="3">
    <source>
        <dbReference type="Proteomes" id="UP000479710"/>
    </source>
</evidence>
<proteinExistence type="predicted"/>
<dbReference type="Proteomes" id="UP000479710">
    <property type="component" value="Unassembled WGS sequence"/>
</dbReference>
<feature type="region of interest" description="Disordered" evidence="1">
    <location>
        <begin position="1"/>
        <end position="22"/>
    </location>
</feature>
<dbReference type="OrthoDB" id="1908091at2759"/>
<comment type="caution">
    <text evidence="2">The sequence shown here is derived from an EMBL/GenBank/DDBJ whole genome shotgun (WGS) entry which is preliminary data.</text>
</comment>
<protein>
    <submittedName>
        <fullName evidence="2">Uncharacterized protein</fullName>
    </submittedName>
</protein>
<accession>A0A6G1D4Q9</accession>
<feature type="region of interest" description="Disordered" evidence="1">
    <location>
        <begin position="136"/>
        <end position="168"/>
    </location>
</feature>
<gene>
    <name evidence="2" type="ORF">E2562_015793</name>
</gene>
<sequence>MPGQTNSQSPEGDEDRVEGMSLPIAPLSTLPLIHLLQATEGFRFSVSSPQDTHREGKSITFLEADTVPCVEPSSFANSSVTVETEEHAGGNSKKVELQELGSINPESDNNKMNSVLKQVEEDDFQEQALMPVCSEHGSGKDPGEGACDMISGQSNGHSKMKISQDGEGEVDTVELKLRVDLTHAIEPTHQQDLGSISNTQPWRRFSLYLFLVYSFKPQKKNEGGEQS</sequence>
<dbReference type="EMBL" id="SPHZ02000007">
    <property type="protein sequence ID" value="KAF0907292.1"/>
    <property type="molecule type" value="Genomic_DNA"/>
</dbReference>
<name>A0A6G1D4Q9_9ORYZ</name>
<keyword evidence="3" id="KW-1185">Reference proteome</keyword>
<reference evidence="2 3" key="1">
    <citation type="submission" date="2019-11" db="EMBL/GenBank/DDBJ databases">
        <title>Whole genome sequence of Oryza granulata.</title>
        <authorList>
            <person name="Li W."/>
        </authorList>
    </citation>
    <scope>NUCLEOTIDE SEQUENCE [LARGE SCALE GENOMIC DNA]</scope>
    <source>
        <strain evidence="3">cv. Menghai</strain>
        <tissue evidence="2">Leaf</tissue>
    </source>
</reference>
<evidence type="ECO:0000313" key="2">
    <source>
        <dbReference type="EMBL" id="KAF0907292.1"/>
    </source>
</evidence>
<feature type="compositionally biased region" description="Polar residues" evidence="1">
    <location>
        <begin position="1"/>
        <end position="10"/>
    </location>
</feature>
<organism evidence="2 3">
    <name type="scientific">Oryza meyeriana var. granulata</name>
    <dbReference type="NCBI Taxonomy" id="110450"/>
    <lineage>
        <taxon>Eukaryota</taxon>
        <taxon>Viridiplantae</taxon>
        <taxon>Streptophyta</taxon>
        <taxon>Embryophyta</taxon>
        <taxon>Tracheophyta</taxon>
        <taxon>Spermatophyta</taxon>
        <taxon>Magnoliopsida</taxon>
        <taxon>Liliopsida</taxon>
        <taxon>Poales</taxon>
        <taxon>Poaceae</taxon>
        <taxon>BOP clade</taxon>
        <taxon>Oryzoideae</taxon>
        <taxon>Oryzeae</taxon>
        <taxon>Oryzinae</taxon>
        <taxon>Oryza</taxon>
        <taxon>Oryza meyeriana</taxon>
    </lineage>
</organism>